<dbReference type="GO" id="GO:0006310">
    <property type="term" value="P:DNA recombination"/>
    <property type="evidence" value="ECO:0007669"/>
    <property type="project" value="InterPro"/>
</dbReference>
<gene>
    <name evidence="2" type="ORF">L596_014440</name>
</gene>
<reference evidence="2 3" key="2">
    <citation type="journal article" date="2019" name="G3 (Bethesda)">
        <title>Hybrid Assembly of the Genome of the Entomopathogenic Nematode Steinernema carpocapsae Identifies the X-Chromosome.</title>
        <authorList>
            <person name="Serra L."/>
            <person name="Macchietto M."/>
            <person name="Macias-Munoz A."/>
            <person name="McGill C.J."/>
            <person name="Rodriguez I.M."/>
            <person name="Rodriguez B."/>
            <person name="Murad R."/>
            <person name="Mortazavi A."/>
        </authorList>
    </citation>
    <scope>NUCLEOTIDE SEQUENCE [LARGE SCALE GENOMIC DNA]</scope>
    <source>
        <strain evidence="2 3">ALL</strain>
    </source>
</reference>
<evidence type="ECO:0000313" key="3">
    <source>
        <dbReference type="Proteomes" id="UP000298663"/>
    </source>
</evidence>
<dbReference type="AlphaFoldDB" id="A0A4V6A2S8"/>
<evidence type="ECO:0000313" key="2">
    <source>
        <dbReference type="EMBL" id="TKR80355.1"/>
    </source>
</evidence>
<dbReference type="Proteomes" id="UP000298663">
    <property type="component" value="Unassembled WGS sequence"/>
</dbReference>
<keyword evidence="3" id="KW-1185">Reference proteome</keyword>
<name>A0A4V6A2S8_STECR</name>
<dbReference type="GO" id="GO:0006281">
    <property type="term" value="P:DNA repair"/>
    <property type="evidence" value="ECO:0007669"/>
    <property type="project" value="InterPro"/>
</dbReference>
<proteinExistence type="predicted"/>
<dbReference type="InterPro" id="IPR015967">
    <property type="entry name" value="Rcmb_RecR_Znf"/>
</dbReference>
<comment type="caution">
    <text evidence="2">The sequence shown here is derived from an EMBL/GenBank/DDBJ whole genome shotgun (WGS) entry which is preliminary data.</text>
</comment>
<accession>A0A4V6A2S8</accession>
<reference evidence="2 3" key="1">
    <citation type="journal article" date="2015" name="Genome Biol.">
        <title>Comparative genomics of Steinernema reveals deeply conserved gene regulatory networks.</title>
        <authorList>
            <person name="Dillman A.R."/>
            <person name="Macchietto M."/>
            <person name="Porter C.F."/>
            <person name="Rogers A."/>
            <person name="Williams B."/>
            <person name="Antoshechkin I."/>
            <person name="Lee M.M."/>
            <person name="Goodwin Z."/>
            <person name="Lu X."/>
            <person name="Lewis E.E."/>
            <person name="Goodrich-Blair H."/>
            <person name="Stock S.P."/>
            <person name="Adams B.J."/>
            <person name="Sternberg P.W."/>
            <person name="Mortazavi A."/>
        </authorList>
    </citation>
    <scope>NUCLEOTIDE SEQUENCE [LARGE SCALE GENOMIC DNA]</scope>
    <source>
        <strain evidence="2 3">ALL</strain>
    </source>
</reference>
<evidence type="ECO:0000259" key="1">
    <source>
        <dbReference type="PROSITE" id="PS01300"/>
    </source>
</evidence>
<protein>
    <recommendedName>
        <fullName evidence="1">RecR protein domain-containing protein</fullName>
    </recommendedName>
</protein>
<dbReference type="EMBL" id="AZBU02000004">
    <property type="protein sequence ID" value="TKR80355.1"/>
    <property type="molecule type" value="Genomic_DNA"/>
</dbReference>
<feature type="domain" description="RecR protein" evidence="1">
    <location>
        <begin position="26"/>
        <end position="47"/>
    </location>
</feature>
<dbReference type="GO" id="GO:0046872">
    <property type="term" value="F:metal ion binding"/>
    <property type="evidence" value="ECO:0007669"/>
    <property type="project" value="InterPro"/>
</dbReference>
<dbReference type="PROSITE" id="PS01300">
    <property type="entry name" value="RECR"/>
    <property type="match status" value="1"/>
</dbReference>
<organism evidence="2 3">
    <name type="scientific">Steinernema carpocapsae</name>
    <name type="common">Entomopathogenic nematode</name>
    <dbReference type="NCBI Taxonomy" id="34508"/>
    <lineage>
        <taxon>Eukaryota</taxon>
        <taxon>Metazoa</taxon>
        <taxon>Ecdysozoa</taxon>
        <taxon>Nematoda</taxon>
        <taxon>Chromadorea</taxon>
        <taxon>Rhabditida</taxon>
        <taxon>Tylenchina</taxon>
        <taxon>Panagrolaimomorpha</taxon>
        <taxon>Strongyloidoidea</taxon>
        <taxon>Steinernematidae</taxon>
        <taxon>Steinernema</taxon>
    </lineage>
</organism>
<sequence length="84" mass="9179">MDAPSGDRLGPAAKTMTPPVAEARSCATCFVPCVRGLCVICVPMRRDPRLIPYPVVSRALHKSLNLVFMRQLTCGMFSFLLALL</sequence>